<dbReference type="Gene3D" id="3.40.50.10190">
    <property type="entry name" value="BRCT domain"/>
    <property type="match status" value="2"/>
</dbReference>
<accession>A0A1W0AAA4</accession>
<evidence type="ECO:0000256" key="3">
    <source>
        <dbReference type="ARBA" id="ARBA00023242"/>
    </source>
</evidence>
<dbReference type="PANTHER" id="PTHR23196:SF1">
    <property type="entry name" value="PAX-INTERACTING PROTEIN 1"/>
    <property type="match status" value="1"/>
</dbReference>
<comment type="caution">
    <text evidence="6">The sequence shown here is derived from an EMBL/GenBank/DDBJ whole genome shotgun (WGS) entry which is preliminary data.</text>
</comment>
<keyword evidence="7" id="KW-1185">Reference proteome</keyword>
<dbReference type="EMBL" id="JNBS01000277">
    <property type="protein sequence ID" value="OQS07101.1"/>
    <property type="molecule type" value="Genomic_DNA"/>
</dbReference>
<dbReference type="InterPro" id="IPR036420">
    <property type="entry name" value="BRCT_dom_sf"/>
</dbReference>
<proteinExistence type="predicted"/>
<evidence type="ECO:0000313" key="6">
    <source>
        <dbReference type="EMBL" id="OQS07101.1"/>
    </source>
</evidence>
<evidence type="ECO:0000313" key="7">
    <source>
        <dbReference type="Proteomes" id="UP000243217"/>
    </source>
</evidence>
<dbReference type="PROSITE" id="PS50172">
    <property type="entry name" value="BRCT"/>
    <property type="match status" value="2"/>
</dbReference>
<dbReference type="InterPro" id="IPR051579">
    <property type="entry name" value="DDR_Transcriptional_Reg"/>
</dbReference>
<dbReference type="SUPFAM" id="SSF52113">
    <property type="entry name" value="BRCT domain"/>
    <property type="match status" value="1"/>
</dbReference>
<dbReference type="PANTHER" id="PTHR23196">
    <property type="entry name" value="PAX TRANSCRIPTION ACTIVATION DOMAIN INTERACTING PROTEIN"/>
    <property type="match status" value="1"/>
</dbReference>
<keyword evidence="3" id="KW-0539">Nucleus</keyword>
<keyword evidence="2" id="KW-0227">DNA damage</keyword>
<comment type="subcellular location">
    <subcellularLocation>
        <location evidence="1">Nucleus</location>
    </subcellularLocation>
</comment>
<name>A0A1W0AAA4_9STRA</name>
<dbReference type="Pfam" id="PF16589">
    <property type="entry name" value="BRCT_2"/>
    <property type="match status" value="1"/>
</dbReference>
<evidence type="ECO:0000259" key="5">
    <source>
        <dbReference type="PROSITE" id="PS50172"/>
    </source>
</evidence>
<dbReference type="OrthoDB" id="342264at2759"/>
<dbReference type="AlphaFoldDB" id="A0A1W0AAA4"/>
<feature type="region of interest" description="Disordered" evidence="4">
    <location>
        <begin position="586"/>
        <end position="605"/>
    </location>
</feature>
<organism evidence="6 7">
    <name type="scientific">Thraustotheca clavata</name>
    <dbReference type="NCBI Taxonomy" id="74557"/>
    <lineage>
        <taxon>Eukaryota</taxon>
        <taxon>Sar</taxon>
        <taxon>Stramenopiles</taxon>
        <taxon>Oomycota</taxon>
        <taxon>Saprolegniomycetes</taxon>
        <taxon>Saprolegniales</taxon>
        <taxon>Achlyaceae</taxon>
        <taxon>Thraustotheca</taxon>
    </lineage>
</organism>
<evidence type="ECO:0000256" key="1">
    <source>
        <dbReference type="ARBA" id="ARBA00004123"/>
    </source>
</evidence>
<dbReference type="GO" id="GO:0005634">
    <property type="term" value="C:nucleus"/>
    <property type="evidence" value="ECO:0007669"/>
    <property type="project" value="UniProtKB-SubCell"/>
</dbReference>
<dbReference type="Proteomes" id="UP000243217">
    <property type="component" value="Unassembled WGS sequence"/>
</dbReference>
<feature type="domain" description="BRCT" evidence="5">
    <location>
        <begin position="797"/>
        <end position="850"/>
    </location>
</feature>
<gene>
    <name evidence="6" type="ORF">THRCLA_00877</name>
</gene>
<sequence length="900" mass="101632">METAMDVLERFVEAEEAIVHALCIGRVKVLRVELRLQRFMKKCENLETILPSFPCLVLIPQLFEAHRAILNGLNKIKTLAPTLSDRARTTAQFLYDQAQQFKSLHALYAWYHQSMPTQCDREIEEMLQLPLESLEMYAVCMDALAPFAERIEEWQIMCDSLHDAFSDTMAQRTRAMDMLALEEGLGNKVELLERKLVAQNVLSILLQGAQVQNGTLYLFEDLCLVVDTNGLELFKVEATQMCKAILIPDTSNCLLLTQDAHCTIFANPTVVSSLLLSINETFLSPKPKDFSFDLSSILHSMEDIPTDWLVTNTECAQESLVRSDVMWLWEKDIPPRLCQFFLLKDMILFGHILGLTRCQYLDHILGEYVEIRNQSNDTTLELVITHAETQTESNMILLPLDASAIQPWVELIATFSRVLAPLSLDSSVTTLASTATTMASPVLTSPFVSPKPDTWIQKKLKSRSSKVIASEPIMSFPNSPKAQPLIESITPATTEELVKEKDIPSVTQFPVELMHSDQRKEISLLVQPPDELVHSDSESFPNNFDKPVLQPEPERMQIVDKVDPPVVSPKVAVVLEENVVPEEKDAKAKTKKAKPATAKKVTKAKRERLEVPQECVLETSQISPKILTKPVKGKKRKIKTSLTSAEEKAPAKVSRVQSVLERLPPSTQEMEGRAIECLLKIAEAPALTPQKLRIVLTGFEEADPLLFKIAAIENAEYEEDVMNATHIISPRDTFKRTVKILCGISRCLHILDDRWLDSSAELGYPAQERDYCLKDPAKEELYGFTLERTMYEFSLHQRQNLLRGYSFYIANHKSIRPPPTELSKIIQCAGGEMVKGLPQGETIVIASKEAVATATIQKQLLHMNRSRCFNVEFLLLGILQQTLHWQEFQVHCPLPKKILR</sequence>
<evidence type="ECO:0000256" key="2">
    <source>
        <dbReference type="ARBA" id="ARBA00022763"/>
    </source>
</evidence>
<dbReference type="GO" id="GO:0006974">
    <property type="term" value="P:DNA damage response"/>
    <property type="evidence" value="ECO:0007669"/>
    <property type="project" value="UniProtKB-KW"/>
</dbReference>
<dbReference type="CDD" id="cd18432">
    <property type="entry name" value="BRCT_PAXIP1_rpt6_like"/>
    <property type="match status" value="1"/>
</dbReference>
<protein>
    <recommendedName>
        <fullName evidence="5">BRCT domain-containing protein</fullName>
    </recommendedName>
</protein>
<dbReference type="InterPro" id="IPR001357">
    <property type="entry name" value="BRCT_dom"/>
</dbReference>
<feature type="domain" description="BRCT" evidence="5">
    <location>
        <begin position="723"/>
        <end position="773"/>
    </location>
</feature>
<evidence type="ECO:0000256" key="4">
    <source>
        <dbReference type="SAM" id="MobiDB-lite"/>
    </source>
</evidence>
<dbReference type="STRING" id="74557.A0A1W0AAA4"/>
<reference evidence="6 7" key="1">
    <citation type="journal article" date="2014" name="Genome Biol. Evol.">
        <title>The secreted proteins of Achlya hypogyna and Thraustotheca clavata identify the ancestral oomycete secretome and reveal gene acquisitions by horizontal gene transfer.</title>
        <authorList>
            <person name="Misner I."/>
            <person name="Blouin N."/>
            <person name="Leonard G."/>
            <person name="Richards T.A."/>
            <person name="Lane C.E."/>
        </authorList>
    </citation>
    <scope>NUCLEOTIDE SEQUENCE [LARGE SCALE GENOMIC DNA]</scope>
    <source>
        <strain evidence="6 7">ATCC 34112</strain>
    </source>
</reference>